<dbReference type="EMBL" id="JACJHX010000009">
    <property type="protein sequence ID" value="MBA9027684.1"/>
    <property type="molecule type" value="Genomic_DNA"/>
</dbReference>
<reference evidence="1 2" key="1">
    <citation type="submission" date="2020-08" db="EMBL/GenBank/DDBJ databases">
        <title>Genomic Encyclopedia of Type Strains, Phase IV (KMG-IV): sequencing the most valuable type-strain genomes for metagenomic binning, comparative biology and taxonomic classification.</title>
        <authorList>
            <person name="Goeker M."/>
        </authorList>
    </citation>
    <scope>NUCLEOTIDE SEQUENCE [LARGE SCALE GENOMIC DNA]</scope>
    <source>
        <strain evidence="1 2">DSM 105481</strain>
    </source>
</reference>
<proteinExistence type="predicted"/>
<organism evidence="1 2">
    <name type="scientific">Peribacillus huizhouensis</name>
    <dbReference type="NCBI Taxonomy" id="1501239"/>
    <lineage>
        <taxon>Bacteria</taxon>
        <taxon>Bacillati</taxon>
        <taxon>Bacillota</taxon>
        <taxon>Bacilli</taxon>
        <taxon>Bacillales</taxon>
        <taxon>Bacillaceae</taxon>
        <taxon>Peribacillus</taxon>
    </lineage>
</organism>
<sequence length="93" mass="11241">MNEENDKYLLKIYSKLWKNRIVEDSGGQENDVLREKIKAELLDENSHPRARKNRYEKFYLCIQRVHHSNLNDEEKSRMLSVYIEEMEKLAQTP</sequence>
<protein>
    <submittedName>
        <fullName evidence="1">Uncharacterized protein</fullName>
    </submittedName>
</protein>
<evidence type="ECO:0000313" key="2">
    <source>
        <dbReference type="Proteomes" id="UP000626697"/>
    </source>
</evidence>
<name>A0ABR6CRU3_9BACI</name>
<dbReference type="Proteomes" id="UP000626697">
    <property type="component" value="Unassembled WGS sequence"/>
</dbReference>
<dbReference type="RefSeq" id="WP_182503107.1">
    <property type="nucleotide sequence ID" value="NZ_JACJHX010000009.1"/>
</dbReference>
<accession>A0ABR6CRU3</accession>
<comment type="caution">
    <text evidence="1">The sequence shown here is derived from an EMBL/GenBank/DDBJ whole genome shotgun (WGS) entry which is preliminary data.</text>
</comment>
<evidence type="ECO:0000313" key="1">
    <source>
        <dbReference type="EMBL" id="MBA9027684.1"/>
    </source>
</evidence>
<keyword evidence="2" id="KW-1185">Reference proteome</keyword>
<gene>
    <name evidence="1" type="ORF">HNP81_002975</name>
</gene>